<reference evidence="1 2" key="1">
    <citation type="submission" date="2013-08" db="EMBL/GenBank/DDBJ databases">
        <authorList>
            <consortium name="DOE Joint Genome Institute"/>
            <person name="Eisen J."/>
            <person name="Huntemann M."/>
            <person name="Han J."/>
            <person name="Chen A."/>
            <person name="Kyrpides N."/>
            <person name="Mavromatis K."/>
            <person name="Markowitz V."/>
            <person name="Palaniappan K."/>
            <person name="Ivanova N."/>
            <person name="Schaumberg A."/>
            <person name="Pati A."/>
            <person name="Liolios K."/>
            <person name="Nordberg H.P."/>
            <person name="Cantor M.N."/>
            <person name="Hua S.X."/>
            <person name="Woyke T."/>
        </authorList>
    </citation>
    <scope>NUCLEOTIDE SEQUENCE [LARGE SCALE GENOMIC DNA]</scope>
    <source>
        <strain evidence="1 2">DSM 2278</strain>
    </source>
</reference>
<evidence type="ECO:0000313" key="2">
    <source>
        <dbReference type="Proteomes" id="UP000019483"/>
    </source>
</evidence>
<proteinExistence type="predicted"/>
<dbReference type="AlphaFoldDB" id="W9DQL5"/>
<gene>
    <name evidence="1" type="ORF">MettiDRAFT_2361</name>
</gene>
<dbReference type="STRING" id="1090322.MettiDRAFT_2361"/>
<name>W9DQL5_METTI</name>
<protein>
    <submittedName>
        <fullName evidence="1">Uncharacterized protein</fullName>
    </submittedName>
</protein>
<accession>W9DQL5</accession>
<dbReference type="EMBL" id="AZAJ01000001">
    <property type="protein sequence ID" value="ETA68874.1"/>
    <property type="molecule type" value="Genomic_DNA"/>
</dbReference>
<evidence type="ECO:0000313" key="1">
    <source>
        <dbReference type="EMBL" id="ETA68874.1"/>
    </source>
</evidence>
<comment type="caution">
    <text evidence="1">The sequence shown here is derived from an EMBL/GenBank/DDBJ whole genome shotgun (WGS) entry which is preliminary data.</text>
</comment>
<dbReference type="RefSeq" id="WP_023846008.1">
    <property type="nucleotide sequence ID" value="NZ_AZAJ01000001.1"/>
</dbReference>
<organism evidence="1 2">
    <name type="scientific">Methanolobus tindarius DSM 2278</name>
    <dbReference type="NCBI Taxonomy" id="1090322"/>
    <lineage>
        <taxon>Archaea</taxon>
        <taxon>Methanobacteriati</taxon>
        <taxon>Methanobacteriota</taxon>
        <taxon>Stenosarchaea group</taxon>
        <taxon>Methanomicrobia</taxon>
        <taxon>Methanosarcinales</taxon>
        <taxon>Methanosarcinaceae</taxon>
        <taxon>Methanolobus</taxon>
    </lineage>
</organism>
<sequence length="133" mass="15760">MSLENRKILRETISFDSTGRFALLFDNRGFIATNDFPEGLDGPWIVEIRSISYKNKTTFRYVMDGNNWIPHCFTSDYKKKYPNHPIYEKDHEENAFYTYLDSEESKCVSDILAIKRKLDNVNFDDRTEERVIV</sequence>
<dbReference type="Proteomes" id="UP000019483">
    <property type="component" value="Unassembled WGS sequence"/>
</dbReference>
<keyword evidence="2" id="KW-1185">Reference proteome</keyword>